<organism evidence="1 2">
    <name type="scientific">Holothuria leucospilota</name>
    <name type="common">Black long sea cucumber</name>
    <name type="synonym">Mertensiothuria leucospilota</name>
    <dbReference type="NCBI Taxonomy" id="206669"/>
    <lineage>
        <taxon>Eukaryota</taxon>
        <taxon>Metazoa</taxon>
        <taxon>Echinodermata</taxon>
        <taxon>Eleutherozoa</taxon>
        <taxon>Echinozoa</taxon>
        <taxon>Holothuroidea</taxon>
        <taxon>Aspidochirotacea</taxon>
        <taxon>Aspidochirotida</taxon>
        <taxon>Holothuriidae</taxon>
        <taxon>Holothuria</taxon>
    </lineage>
</organism>
<accession>A0A9Q1HBG7</accession>
<name>A0A9Q1HBG7_HOLLE</name>
<keyword evidence="2" id="KW-1185">Reference proteome</keyword>
<comment type="caution">
    <text evidence="1">The sequence shown here is derived from an EMBL/GenBank/DDBJ whole genome shotgun (WGS) entry which is preliminary data.</text>
</comment>
<sequence length="109" mass="12157">MRVLVESVKLPNQLECAPYILNLPAKSNTRVRLNIYNAGNTSITLPRNKLLASVSTYVWCQQLQGTYSAESKPGSNNVNGVSEEFASLPFKWGPIPVEWKSRLLHVKNA</sequence>
<evidence type="ECO:0000313" key="1">
    <source>
        <dbReference type="EMBL" id="KAJ8039166.1"/>
    </source>
</evidence>
<dbReference type="Proteomes" id="UP001152320">
    <property type="component" value="Chromosome 7"/>
</dbReference>
<dbReference type="EMBL" id="JAIZAY010000007">
    <property type="protein sequence ID" value="KAJ8039166.1"/>
    <property type="molecule type" value="Genomic_DNA"/>
</dbReference>
<reference evidence="1" key="1">
    <citation type="submission" date="2021-10" db="EMBL/GenBank/DDBJ databases">
        <title>Tropical sea cucumber genome reveals ecological adaptation and Cuvierian tubules defense mechanism.</title>
        <authorList>
            <person name="Chen T."/>
        </authorList>
    </citation>
    <scope>NUCLEOTIDE SEQUENCE</scope>
    <source>
        <strain evidence="1">Nanhai2018</strain>
        <tissue evidence="1">Muscle</tissue>
    </source>
</reference>
<dbReference type="AlphaFoldDB" id="A0A9Q1HBG7"/>
<proteinExistence type="predicted"/>
<protein>
    <submittedName>
        <fullName evidence="1">Uncharacterized protein</fullName>
    </submittedName>
</protein>
<evidence type="ECO:0000313" key="2">
    <source>
        <dbReference type="Proteomes" id="UP001152320"/>
    </source>
</evidence>
<gene>
    <name evidence="1" type="ORF">HOLleu_16799</name>
</gene>